<gene>
    <name evidence="5" type="ORF">GCM10017584_18170</name>
</gene>
<dbReference type="InterPro" id="IPR023772">
    <property type="entry name" value="DNA-bd_HTH_TetR-type_CS"/>
</dbReference>
<organism evidence="5 6">
    <name type="scientific">Leifsonia poae</name>
    <dbReference type="NCBI Taxonomy" id="110933"/>
    <lineage>
        <taxon>Bacteria</taxon>
        <taxon>Bacillati</taxon>
        <taxon>Actinomycetota</taxon>
        <taxon>Actinomycetes</taxon>
        <taxon>Micrococcales</taxon>
        <taxon>Microbacteriaceae</taxon>
        <taxon>Leifsonia</taxon>
    </lineage>
</organism>
<feature type="region of interest" description="Disordered" evidence="3">
    <location>
        <begin position="1"/>
        <end position="22"/>
    </location>
</feature>
<reference evidence="5" key="2">
    <citation type="submission" date="2023-01" db="EMBL/GenBank/DDBJ databases">
        <authorList>
            <person name="Sun Q."/>
            <person name="Evtushenko L."/>
        </authorList>
    </citation>
    <scope>NUCLEOTIDE SEQUENCE</scope>
    <source>
        <strain evidence="5">VKM Ac-1401</strain>
    </source>
</reference>
<dbReference type="EMBL" id="BSEN01000006">
    <property type="protein sequence ID" value="GLJ76243.1"/>
    <property type="molecule type" value="Genomic_DNA"/>
</dbReference>
<reference evidence="5" key="1">
    <citation type="journal article" date="2014" name="Int. J. Syst. Evol. Microbiol.">
        <title>Complete genome sequence of Corynebacterium casei LMG S-19264T (=DSM 44701T), isolated from a smear-ripened cheese.</title>
        <authorList>
            <consortium name="US DOE Joint Genome Institute (JGI-PGF)"/>
            <person name="Walter F."/>
            <person name="Albersmeier A."/>
            <person name="Kalinowski J."/>
            <person name="Ruckert C."/>
        </authorList>
    </citation>
    <scope>NUCLEOTIDE SEQUENCE</scope>
    <source>
        <strain evidence="5">VKM Ac-1401</strain>
    </source>
</reference>
<feature type="DNA-binding region" description="H-T-H motif" evidence="2">
    <location>
        <begin position="50"/>
        <end position="69"/>
    </location>
</feature>
<dbReference type="GO" id="GO:0000976">
    <property type="term" value="F:transcription cis-regulatory region binding"/>
    <property type="evidence" value="ECO:0007669"/>
    <property type="project" value="TreeGrafter"/>
</dbReference>
<dbReference type="Pfam" id="PF00440">
    <property type="entry name" value="TetR_N"/>
    <property type="match status" value="1"/>
</dbReference>
<dbReference type="GO" id="GO:0003700">
    <property type="term" value="F:DNA-binding transcription factor activity"/>
    <property type="evidence" value="ECO:0007669"/>
    <property type="project" value="TreeGrafter"/>
</dbReference>
<evidence type="ECO:0000256" key="2">
    <source>
        <dbReference type="PROSITE-ProRule" id="PRU00335"/>
    </source>
</evidence>
<dbReference type="InterPro" id="IPR036271">
    <property type="entry name" value="Tet_transcr_reg_TetR-rel_C_sf"/>
</dbReference>
<dbReference type="InterPro" id="IPR050109">
    <property type="entry name" value="HTH-type_TetR-like_transc_reg"/>
</dbReference>
<dbReference type="Proteomes" id="UP001142372">
    <property type="component" value="Unassembled WGS sequence"/>
</dbReference>
<dbReference type="InterPro" id="IPR009057">
    <property type="entry name" value="Homeodomain-like_sf"/>
</dbReference>
<dbReference type="InterPro" id="IPR041678">
    <property type="entry name" value="TetR_C_16"/>
</dbReference>
<dbReference type="PROSITE" id="PS50977">
    <property type="entry name" value="HTH_TETR_2"/>
    <property type="match status" value="1"/>
</dbReference>
<evidence type="ECO:0000256" key="3">
    <source>
        <dbReference type="SAM" id="MobiDB-lite"/>
    </source>
</evidence>
<dbReference type="PANTHER" id="PTHR30055:SF235">
    <property type="entry name" value="TRANSCRIPTIONAL REGULATORY PROTEIN"/>
    <property type="match status" value="1"/>
</dbReference>
<dbReference type="InterPro" id="IPR001647">
    <property type="entry name" value="HTH_TetR"/>
</dbReference>
<sequence>MASGTPVLTVSDDEVSASSPIKTRDAGNTQQLLLHAARRRFARDGYAATTVREIAADAGVNVALINRYFTSKEGLFEACLTRVVERLERPGEVVDSIERAARDIIRTISDSPNGDDSLQLLLLLRTSGDEGAERIRRATFRNFTERLAAAAGWRRDDPTTEHLMLRAQLAMATAFGTVLLRSTSGLEPLTSASESELSGPLTEVLTGLLAP</sequence>
<dbReference type="RefSeq" id="WP_271176902.1">
    <property type="nucleotide sequence ID" value="NZ_BAAAJO010000005.1"/>
</dbReference>
<evidence type="ECO:0000256" key="1">
    <source>
        <dbReference type="ARBA" id="ARBA00023125"/>
    </source>
</evidence>
<dbReference type="SUPFAM" id="SSF48498">
    <property type="entry name" value="Tetracyclin repressor-like, C-terminal domain"/>
    <property type="match status" value="1"/>
</dbReference>
<dbReference type="SUPFAM" id="SSF46689">
    <property type="entry name" value="Homeodomain-like"/>
    <property type="match status" value="1"/>
</dbReference>
<dbReference type="PRINTS" id="PR00455">
    <property type="entry name" value="HTHTETR"/>
</dbReference>
<dbReference type="AlphaFoldDB" id="A0A9W6LZH3"/>
<evidence type="ECO:0000313" key="5">
    <source>
        <dbReference type="EMBL" id="GLJ76243.1"/>
    </source>
</evidence>
<dbReference type="PROSITE" id="PS01081">
    <property type="entry name" value="HTH_TETR_1"/>
    <property type="match status" value="1"/>
</dbReference>
<feature type="domain" description="HTH tetR-type" evidence="4">
    <location>
        <begin position="27"/>
        <end position="87"/>
    </location>
</feature>
<dbReference type="Gene3D" id="1.10.357.10">
    <property type="entry name" value="Tetracycline Repressor, domain 2"/>
    <property type="match status" value="1"/>
</dbReference>
<dbReference type="Pfam" id="PF17920">
    <property type="entry name" value="TetR_C_16"/>
    <property type="match status" value="1"/>
</dbReference>
<protein>
    <recommendedName>
        <fullName evidence="4">HTH tetR-type domain-containing protein</fullName>
    </recommendedName>
</protein>
<dbReference type="PANTHER" id="PTHR30055">
    <property type="entry name" value="HTH-TYPE TRANSCRIPTIONAL REGULATOR RUTR"/>
    <property type="match status" value="1"/>
</dbReference>
<comment type="caution">
    <text evidence="5">The sequence shown here is derived from an EMBL/GenBank/DDBJ whole genome shotgun (WGS) entry which is preliminary data.</text>
</comment>
<proteinExistence type="predicted"/>
<name>A0A9W6LZH3_9MICO</name>
<keyword evidence="6" id="KW-1185">Reference proteome</keyword>
<evidence type="ECO:0000313" key="6">
    <source>
        <dbReference type="Proteomes" id="UP001142372"/>
    </source>
</evidence>
<keyword evidence="1 2" id="KW-0238">DNA-binding</keyword>
<evidence type="ECO:0000259" key="4">
    <source>
        <dbReference type="PROSITE" id="PS50977"/>
    </source>
</evidence>
<accession>A0A9W6LZH3</accession>